<evidence type="ECO:0000256" key="1">
    <source>
        <dbReference type="SAM" id="MobiDB-lite"/>
    </source>
</evidence>
<accession>A0A7E6DV02</accession>
<keyword evidence="2" id="KW-1185">Reference proteome</keyword>
<evidence type="ECO:0000313" key="2">
    <source>
        <dbReference type="Proteomes" id="UP000504628"/>
    </source>
</evidence>
<dbReference type="Pfam" id="PF05821">
    <property type="entry name" value="NDUF_B8"/>
    <property type="match status" value="1"/>
</dbReference>
<dbReference type="AlphaFoldDB" id="A0A7E6DV02"/>
<organism evidence="2 3">
    <name type="scientific">Phyllostomus discolor</name>
    <name type="common">pale spear-nosed bat</name>
    <dbReference type="NCBI Taxonomy" id="89673"/>
    <lineage>
        <taxon>Eukaryota</taxon>
        <taxon>Metazoa</taxon>
        <taxon>Chordata</taxon>
        <taxon>Craniata</taxon>
        <taxon>Vertebrata</taxon>
        <taxon>Euteleostomi</taxon>
        <taxon>Mammalia</taxon>
        <taxon>Eutheria</taxon>
        <taxon>Laurasiatheria</taxon>
        <taxon>Chiroptera</taxon>
        <taxon>Yangochiroptera</taxon>
        <taxon>Phyllostomidae</taxon>
        <taxon>Phyllostominae</taxon>
        <taxon>Phyllostomus</taxon>
    </lineage>
</organism>
<evidence type="ECO:0000313" key="3">
    <source>
        <dbReference type="RefSeq" id="XP_035883053.1"/>
    </source>
</evidence>
<dbReference type="InterPro" id="IPR008699">
    <property type="entry name" value="NDUFB8"/>
</dbReference>
<dbReference type="OrthoDB" id="2014058at2759"/>
<gene>
    <name evidence="3" type="primary">NDUFB8</name>
</gene>
<dbReference type="PANTHER" id="PTHR12840">
    <property type="entry name" value="NADH-UBIQUINONE OXIDOREDUCTASE ASHI SUBUNIT"/>
    <property type="match status" value="1"/>
</dbReference>
<feature type="compositionally biased region" description="Gly residues" evidence="1">
    <location>
        <begin position="11"/>
        <end position="20"/>
    </location>
</feature>
<proteinExistence type="predicted"/>
<name>A0A7E6DV02_9CHIR</name>
<dbReference type="InParanoid" id="A0A7E6DV02"/>
<dbReference type="CTD" id="4714"/>
<feature type="region of interest" description="Disordered" evidence="1">
    <location>
        <begin position="1"/>
        <end position="62"/>
    </location>
</feature>
<protein>
    <submittedName>
        <fullName evidence="3">NADH dehydrogenase [ubiquinone] 1 beta subcomplex subunit 8, mitochondrial isoform X1</fullName>
    </submittedName>
</protein>
<dbReference type="GeneID" id="114496026"/>
<dbReference type="FunCoup" id="A0A7E6DV02">
    <property type="interactions" value="1355"/>
</dbReference>
<reference evidence="3" key="1">
    <citation type="submission" date="2025-08" db="UniProtKB">
        <authorList>
            <consortium name="RefSeq"/>
        </authorList>
    </citation>
    <scope>IDENTIFICATION</scope>
    <source>
        <tissue evidence="3">Muscle</tissue>
    </source>
</reference>
<dbReference type="GO" id="GO:0005739">
    <property type="term" value="C:mitochondrion"/>
    <property type="evidence" value="ECO:0007669"/>
    <property type="project" value="InterPro"/>
</dbReference>
<sequence>MCGVKREEGQDGGGQGGGLGSPMAAKGIPDRGAAGCTDSRRRLKPSGRQAKPGAFSPALVCPPASHITKDMLPGPYPKTPEERAAAAKKYNMRLEDYEPYPDDGMGYGDYPKLPDRSQHERDPWYEWDHRDLRMNWGEPIHWDLDMYIRNRVDTSPTPVSWDVMCKHLFGFVAFMAFMFWVGEMYPSYQPVAPKQYPYNNLYLERGGDPTKEPEPVVHYEI</sequence>
<dbReference type="PANTHER" id="PTHR12840:SF1">
    <property type="entry name" value="NADH DEHYDROGENASE [UBIQUINONE] 1 BETA SUBCOMPLEX SUBUNIT 8, MITOCHONDRIAL"/>
    <property type="match status" value="1"/>
</dbReference>
<dbReference type="RefSeq" id="XP_035883053.1">
    <property type="nucleotide sequence ID" value="XM_036027160.1"/>
</dbReference>
<dbReference type="Proteomes" id="UP000504628">
    <property type="component" value="Chromosome 5"/>
</dbReference>